<dbReference type="CDD" id="cd00037">
    <property type="entry name" value="CLECT"/>
    <property type="match status" value="1"/>
</dbReference>
<dbReference type="InterPro" id="IPR016186">
    <property type="entry name" value="C-type_lectin-like/link_sf"/>
</dbReference>
<dbReference type="PROSITE" id="PS00023">
    <property type="entry name" value="FN2_1"/>
    <property type="match status" value="1"/>
</dbReference>
<dbReference type="InterPro" id="IPR035992">
    <property type="entry name" value="Ricin_B-like_lectins"/>
</dbReference>
<dbReference type="AlphaFoldDB" id="A0A2G9SGM8"/>
<comment type="subcellular location">
    <subcellularLocation>
        <location evidence="1">Membrane</location>
        <topology evidence="1">Single-pass membrane protein</topology>
    </subcellularLocation>
</comment>
<feature type="disulfide bond" evidence="11">
    <location>
        <begin position="143"/>
        <end position="169"/>
    </location>
</feature>
<evidence type="ECO:0000256" key="5">
    <source>
        <dbReference type="ARBA" id="ARBA00022737"/>
    </source>
</evidence>
<evidence type="ECO:0000313" key="13">
    <source>
        <dbReference type="EMBL" id="PIO38571.1"/>
    </source>
</evidence>
<dbReference type="InterPro" id="IPR018378">
    <property type="entry name" value="C-type_lectin_CS"/>
</dbReference>
<keyword evidence="9" id="KW-0675">Receptor</keyword>
<feature type="non-terminal residue" evidence="13">
    <location>
        <position position="1"/>
    </location>
</feature>
<protein>
    <recommendedName>
        <fullName evidence="12">Fibronectin type-II domain-containing protein</fullName>
    </recommendedName>
</protein>
<keyword evidence="6" id="KW-1133">Transmembrane helix</keyword>
<evidence type="ECO:0000259" key="12">
    <source>
        <dbReference type="PROSITE" id="PS51092"/>
    </source>
</evidence>
<evidence type="ECO:0000256" key="1">
    <source>
        <dbReference type="ARBA" id="ARBA00004167"/>
    </source>
</evidence>
<keyword evidence="5" id="KW-0677">Repeat</keyword>
<dbReference type="GO" id="GO:0006897">
    <property type="term" value="P:endocytosis"/>
    <property type="evidence" value="ECO:0007669"/>
    <property type="project" value="UniProtKB-KW"/>
</dbReference>
<evidence type="ECO:0000256" key="3">
    <source>
        <dbReference type="ARBA" id="ARBA00022692"/>
    </source>
</evidence>
<dbReference type="Proteomes" id="UP000228934">
    <property type="component" value="Unassembled WGS sequence"/>
</dbReference>
<dbReference type="PRINTS" id="PR00013">
    <property type="entry name" value="FNTYPEII"/>
</dbReference>
<evidence type="ECO:0000256" key="10">
    <source>
        <dbReference type="ARBA" id="ARBA00023180"/>
    </source>
</evidence>
<dbReference type="Gene3D" id="3.10.100.10">
    <property type="entry name" value="Mannose-Binding Protein A, subunit A"/>
    <property type="match status" value="2"/>
</dbReference>
<evidence type="ECO:0000256" key="6">
    <source>
        <dbReference type="ARBA" id="ARBA00022989"/>
    </source>
</evidence>
<dbReference type="InterPro" id="IPR036943">
    <property type="entry name" value="FN_type2_sf"/>
</dbReference>
<accession>A0A2G9SGM8</accession>
<dbReference type="InterPro" id="IPR013806">
    <property type="entry name" value="Kringle-like"/>
</dbReference>
<keyword evidence="4" id="KW-0732">Signal</keyword>
<gene>
    <name evidence="13" type="ORF">AB205_0176590</name>
</gene>
<dbReference type="Pfam" id="PF24562">
    <property type="entry name" value="CysR_MRC2_N"/>
    <property type="match status" value="1"/>
</dbReference>
<dbReference type="SUPFAM" id="SSF50370">
    <property type="entry name" value="Ricin B-like lectins"/>
    <property type="match status" value="1"/>
</dbReference>
<dbReference type="InterPro" id="IPR050111">
    <property type="entry name" value="C-type_lectin/snaclec_domain"/>
</dbReference>
<dbReference type="PANTHER" id="PTHR22803">
    <property type="entry name" value="MANNOSE, PHOSPHOLIPASE, LECTIN RECEPTOR RELATED"/>
    <property type="match status" value="1"/>
</dbReference>
<dbReference type="FunFam" id="2.10.10.10:FF:000001">
    <property type="entry name" value="Fibronectin 1a isoform 1"/>
    <property type="match status" value="1"/>
</dbReference>
<evidence type="ECO:0000256" key="2">
    <source>
        <dbReference type="ARBA" id="ARBA00022583"/>
    </source>
</evidence>
<dbReference type="Gene3D" id="2.80.10.50">
    <property type="match status" value="1"/>
</dbReference>
<dbReference type="PROSITE" id="PS51092">
    <property type="entry name" value="FN2_2"/>
    <property type="match status" value="1"/>
</dbReference>
<dbReference type="SUPFAM" id="SSF57440">
    <property type="entry name" value="Kringle-like"/>
    <property type="match status" value="1"/>
</dbReference>
<name>A0A2G9SGM8_AQUCT</name>
<keyword evidence="7" id="KW-0472">Membrane</keyword>
<dbReference type="SMART" id="SM00059">
    <property type="entry name" value="FN2"/>
    <property type="match status" value="1"/>
</dbReference>
<dbReference type="SUPFAM" id="SSF56436">
    <property type="entry name" value="C-type lectin-like"/>
    <property type="match status" value="1"/>
</dbReference>
<sequence>PESFLVYSPDVEGCLETQESTVRIARPCHSSKPEQQWLWVSRRRLFNLGTLSCLLVPSASNSTSNAISTYQCDENFYFIRRCETLLEQLTAALLTQTSNATGLQQPPAKTSGQWLIFGTDKSICSAVFQDIYTIQGNSNGRPCAIPFKYDNQWFYACTSTGREDGHLWCATTVDYGKDEKWGFCPVKSADCETFWDKDPLTHSCYQFNFQSALSWGEAWTSCLQQDANLLSINEIHEQTYINDQPSNSEEENCAVIRTETLGAWQNRNCYNALPYVCKKSSKRSLPSV</sequence>
<dbReference type="EMBL" id="KV924793">
    <property type="protein sequence ID" value="PIO38571.1"/>
    <property type="molecule type" value="Genomic_DNA"/>
</dbReference>
<evidence type="ECO:0000256" key="11">
    <source>
        <dbReference type="PROSITE-ProRule" id="PRU00479"/>
    </source>
</evidence>
<dbReference type="OrthoDB" id="5858677at2759"/>
<dbReference type="InterPro" id="IPR000562">
    <property type="entry name" value="FN_type2_dom"/>
</dbReference>
<dbReference type="SMART" id="SM00034">
    <property type="entry name" value="CLECT"/>
    <property type="match status" value="1"/>
</dbReference>
<dbReference type="Pfam" id="PF00040">
    <property type="entry name" value="fn2"/>
    <property type="match status" value="1"/>
</dbReference>
<evidence type="ECO:0000313" key="14">
    <source>
        <dbReference type="Proteomes" id="UP000228934"/>
    </source>
</evidence>
<dbReference type="CDD" id="cd00062">
    <property type="entry name" value="FN2"/>
    <property type="match status" value="1"/>
</dbReference>
<dbReference type="InterPro" id="IPR001304">
    <property type="entry name" value="C-type_lectin-like"/>
</dbReference>
<dbReference type="PROSITE" id="PS00615">
    <property type="entry name" value="C_TYPE_LECTIN_1"/>
    <property type="match status" value="1"/>
</dbReference>
<keyword evidence="14" id="KW-1185">Reference proteome</keyword>
<evidence type="ECO:0000256" key="8">
    <source>
        <dbReference type="ARBA" id="ARBA00023157"/>
    </source>
</evidence>
<dbReference type="InterPro" id="IPR016187">
    <property type="entry name" value="CTDL_fold"/>
</dbReference>
<feature type="disulfide bond" evidence="11">
    <location>
        <begin position="157"/>
        <end position="184"/>
    </location>
</feature>
<evidence type="ECO:0000256" key="9">
    <source>
        <dbReference type="ARBA" id="ARBA00023170"/>
    </source>
</evidence>
<organism evidence="13 14">
    <name type="scientific">Aquarana catesbeiana</name>
    <name type="common">American bullfrog</name>
    <name type="synonym">Rana catesbeiana</name>
    <dbReference type="NCBI Taxonomy" id="8400"/>
    <lineage>
        <taxon>Eukaryota</taxon>
        <taxon>Metazoa</taxon>
        <taxon>Chordata</taxon>
        <taxon>Craniata</taxon>
        <taxon>Vertebrata</taxon>
        <taxon>Euteleostomi</taxon>
        <taxon>Amphibia</taxon>
        <taxon>Batrachia</taxon>
        <taxon>Anura</taxon>
        <taxon>Neobatrachia</taxon>
        <taxon>Ranoidea</taxon>
        <taxon>Ranidae</taxon>
        <taxon>Aquarana</taxon>
    </lineage>
</organism>
<evidence type="ECO:0000256" key="4">
    <source>
        <dbReference type="ARBA" id="ARBA00022729"/>
    </source>
</evidence>
<proteinExistence type="predicted"/>
<dbReference type="InterPro" id="IPR000772">
    <property type="entry name" value="Ricin_B_lectin"/>
</dbReference>
<dbReference type="PROSITE" id="PS50231">
    <property type="entry name" value="RICIN_B_LECTIN"/>
    <property type="match status" value="1"/>
</dbReference>
<feature type="domain" description="Fibronectin type-II" evidence="12">
    <location>
        <begin position="138"/>
        <end position="186"/>
    </location>
</feature>
<dbReference type="Gene3D" id="2.10.10.10">
    <property type="entry name" value="Fibronectin, type II, collagen-binding"/>
    <property type="match status" value="1"/>
</dbReference>
<dbReference type="GO" id="GO:0016020">
    <property type="term" value="C:membrane"/>
    <property type="evidence" value="ECO:0007669"/>
    <property type="project" value="UniProtKB-SubCell"/>
</dbReference>
<keyword evidence="8 11" id="KW-1015">Disulfide bond</keyword>
<evidence type="ECO:0000256" key="7">
    <source>
        <dbReference type="ARBA" id="ARBA00023136"/>
    </source>
</evidence>
<keyword evidence="10" id="KW-0325">Glycoprotein</keyword>
<keyword evidence="3" id="KW-0812">Transmembrane</keyword>
<feature type="non-terminal residue" evidence="13">
    <location>
        <position position="288"/>
    </location>
</feature>
<keyword evidence="2" id="KW-0254">Endocytosis</keyword>
<reference evidence="14" key="1">
    <citation type="journal article" date="2017" name="Nat. Commun.">
        <title>The North American bullfrog draft genome provides insight into hormonal regulation of long noncoding RNA.</title>
        <authorList>
            <person name="Hammond S.A."/>
            <person name="Warren R.L."/>
            <person name="Vandervalk B.P."/>
            <person name="Kucuk E."/>
            <person name="Khan H."/>
            <person name="Gibb E.A."/>
            <person name="Pandoh P."/>
            <person name="Kirk H."/>
            <person name="Zhao Y."/>
            <person name="Jones M."/>
            <person name="Mungall A.J."/>
            <person name="Coope R."/>
            <person name="Pleasance S."/>
            <person name="Moore R.A."/>
            <person name="Holt R.A."/>
            <person name="Round J.M."/>
            <person name="Ohora S."/>
            <person name="Walle B.V."/>
            <person name="Veldhoen N."/>
            <person name="Helbing C.C."/>
            <person name="Birol I."/>
        </authorList>
    </citation>
    <scope>NUCLEOTIDE SEQUENCE [LARGE SCALE GENOMIC DNA]</scope>
</reference>